<dbReference type="InterPro" id="IPR005814">
    <property type="entry name" value="Aminotrans_3"/>
</dbReference>
<dbReference type="GO" id="GO:0005739">
    <property type="term" value="C:mitochondrion"/>
    <property type="evidence" value="ECO:0007669"/>
    <property type="project" value="TreeGrafter"/>
</dbReference>
<dbReference type="GO" id="GO:0008483">
    <property type="term" value="F:transaminase activity"/>
    <property type="evidence" value="ECO:0007669"/>
    <property type="project" value="InterPro"/>
</dbReference>
<comment type="similarity">
    <text evidence="1">Belongs to the class-III pyridoxal-phosphate-dependent aminotransferase family.</text>
</comment>
<evidence type="ECO:0000256" key="1">
    <source>
        <dbReference type="ARBA" id="ARBA00008954"/>
    </source>
</evidence>
<organism evidence="2">
    <name type="scientific">marine sediment metagenome</name>
    <dbReference type="NCBI Taxonomy" id="412755"/>
    <lineage>
        <taxon>unclassified sequences</taxon>
        <taxon>metagenomes</taxon>
        <taxon>ecological metagenomes</taxon>
    </lineage>
</organism>
<reference evidence="2" key="1">
    <citation type="journal article" date="2014" name="Front. Microbiol.">
        <title>High frequency of phylogenetically diverse reductive dehalogenase-homologous genes in deep subseafloor sedimentary metagenomes.</title>
        <authorList>
            <person name="Kawai M."/>
            <person name="Futagami T."/>
            <person name="Toyoda A."/>
            <person name="Takaki Y."/>
            <person name="Nishi S."/>
            <person name="Hori S."/>
            <person name="Arai W."/>
            <person name="Tsubouchi T."/>
            <person name="Morono Y."/>
            <person name="Uchiyama I."/>
            <person name="Ito T."/>
            <person name="Fujiyama A."/>
            <person name="Inagaki F."/>
            <person name="Takami H."/>
        </authorList>
    </citation>
    <scope>NUCLEOTIDE SEQUENCE</scope>
    <source>
        <strain evidence="2">Expedition CK06-06</strain>
    </source>
</reference>
<evidence type="ECO:0008006" key="3">
    <source>
        <dbReference type="Google" id="ProtNLM"/>
    </source>
</evidence>
<proteinExistence type="inferred from homology"/>
<dbReference type="PANTHER" id="PTHR45688">
    <property type="match status" value="1"/>
</dbReference>
<gene>
    <name evidence="2" type="ORF">S01H1_73923</name>
</gene>
<dbReference type="AlphaFoldDB" id="X0X7Y4"/>
<evidence type="ECO:0000313" key="2">
    <source>
        <dbReference type="EMBL" id="GAG32768.1"/>
    </source>
</evidence>
<feature type="non-terminal residue" evidence="2">
    <location>
        <position position="1"/>
    </location>
</feature>
<dbReference type="SUPFAM" id="SSF53383">
    <property type="entry name" value="PLP-dependent transferases"/>
    <property type="match status" value="1"/>
</dbReference>
<dbReference type="Pfam" id="PF00202">
    <property type="entry name" value="Aminotran_3"/>
    <property type="match status" value="1"/>
</dbReference>
<dbReference type="GO" id="GO:0030170">
    <property type="term" value="F:pyridoxal phosphate binding"/>
    <property type="evidence" value="ECO:0007669"/>
    <property type="project" value="InterPro"/>
</dbReference>
<sequence>ASRVGRYLIEGFHALGEYHPEIGDVRGLGLFIGVELVQDRETRTPTTEETAWLIELVKSEGILLGAEGPHHNVLKIKPPMQFRETDADLLLGAVDRALHEIRTRRSVKNTG</sequence>
<dbReference type="InterPro" id="IPR015424">
    <property type="entry name" value="PyrdxlP-dep_Trfase"/>
</dbReference>
<dbReference type="EMBL" id="BARS01049422">
    <property type="protein sequence ID" value="GAG32768.1"/>
    <property type="molecule type" value="Genomic_DNA"/>
</dbReference>
<dbReference type="PANTHER" id="PTHR45688:SF13">
    <property type="entry name" value="ALANINE--GLYOXYLATE AMINOTRANSFERASE 2-LIKE"/>
    <property type="match status" value="1"/>
</dbReference>
<name>X0X7Y4_9ZZZZ</name>
<dbReference type="Gene3D" id="3.90.1150.10">
    <property type="entry name" value="Aspartate Aminotransferase, domain 1"/>
    <property type="match status" value="1"/>
</dbReference>
<comment type="caution">
    <text evidence="2">The sequence shown here is derived from an EMBL/GenBank/DDBJ whole genome shotgun (WGS) entry which is preliminary data.</text>
</comment>
<protein>
    <recommendedName>
        <fullName evidence="3">Aminotransferase class III-fold pyridoxal phosphate-dependent enzyme</fullName>
    </recommendedName>
</protein>
<accession>X0X7Y4</accession>
<dbReference type="InterPro" id="IPR015422">
    <property type="entry name" value="PyrdxlP-dep_Trfase_small"/>
</dbReference>